<evidence type="ECO:0008006" key="4">
    <source>
        <dbReference type="Google" id="ProtNLM"/>
    </source>
</evidence>
<feature type="transmembrane region" description="Helical" evidence="1">
    <location>
        <begin position="57"/>
        <end position="73"/>
    </location>
</feature>
<reference evidence="2" key="1">
    <citation type="submission" date="2022-06" db="EMBL/GenBank/DDBJ databases">
        <title>Ornithinimicrobium HY1793.</title>
        <authorList>
            <person name="Huang Y."/>
        </authorList>
    </citation>
    <scope>NUCLEOTIDE SEQUENCE</scope>
    <source>
        <strain evidence="2">HY1793</strain>
    </source>
</reference>
<evidence type="ECO:0000313" key="3">
    <source>
        <dbReference type="Proteomes" id="UP001056455"/>
    </source>
</evidence>
<keyword evidence="1" id="KW-0472">Membrane</keyword>
<dbReference type="PANTHER" id="PTHR31616">
    <property type="entry name" value="TREHALASE"/>
    <property type="match status" value="1"/>
</dbReference>
<dbReference type="RefSeq" id="WP_252595350.1">
    <property type="nucleotide sequence ID" value="NZ_CP099489.1"/>
</dbReference>
<feature type="transmembrane region" description="Helical" evidence="1">
    <location>
        <begin position="145"/>
        <end position="163"/>
    </location>
</feature>
<dbReference type="EMBL" id="CP099489">
    <property type="protein sequence ID" value="USQ81814.1"/>
    <property type="molecule type" value="Genomic_DNA"/>
</dbReference>
<keyword evidence="3" id="KW-1185">Reference proteome</keyword>
<organism evidence="2 3">
    <name type="scientific">Ornithinimicrobium faecis</name>
    <dbReference type="NCBI Taxonomy" id="2934158"/>
    <lineage>
        <taxon>Bacteria</taxon>
        <taxon>Bacillati</taxon>
        <taxon>Actinomycetota</taxon>
        <taxon>Actinomycetes</taxon>
        <taxon>Micrococcales</taxon>
        <taxon>Ornithinimicrobiaceae</taxon>
        <taxon>Ornithinimicrobium</taxon>
    </lineage>
</organism>
<keyword evidence="1" id="KW-0812">Transmembrane</keyword>
<protein>
    <recommendedName>
        <fullName evidence="4">Glucoamylase</fullName>
    </recommendedName>
</protein>
<dbReference type="InterPro" id="IPR008928">
    <property type="entry name" value="6-hairpin_glycosidase_sf"/>
</dbReference>
<dbReference type="SUPFAM" id="SSF48208">
    <property type="entry name" value="Six-hairpin glycosidases"/>
    <property type="match status" value="1"/>
</dbReference>
<feature type="transmembrane region" description="Helical" evidence="1">
    <location>
        <begin position="78"/>
        <end position="96"/>
    </location>
</feature>
<evidence type="ECO:0000313" key="2">
    <source>
        <dbReference type="EMBL" id="USQ81814.1"/>
    </source>
</evidence>
<proteinExistence type="predicted"/>
<evidence type="ECO:0000256" key="1">
    <source>
        <dbReference type="SAM" id="Phobius"/>
    </source>
</evidence>
<keyword evidence="1" id="KW-1133">Transmembrane helix</keyword>
<feature type="transmembrane region" description="Helical" evidence="1">
    <location>
        <begin position="108"/>
        <end position="129"/>
    </location>
</feature>
<dbReference type="PANTHER" id="PTHR31616:SF0">
    <property type="entry name" value="GLUCAN 1,4-ALPHA-GLUCOSIDASE"/>
    <property type="match status" value="1"/>
</dbReference>
<accession>A0ABY4YZ60</accession>
<feature type="transmembrane region" description="Helical" evidence="1">
    <location>
        <begin position="7"/>
        <end position="25"/>
    </location>
</feature>
<sequence>MSARPTIAGWVAAVALGIFVVLTVLPPRGGPVAGLSRSVDPDLGQLLWPWLWHQADPRLLLMIPLLVAGALLWHRPRWLAVAAVLPVAVEAWQFLVPAVGQAAAARDVAHSWIALVTGAVGALVATWLVRGGRRLLGSPRRTTRALVPVALATFALVVAPAVWPSGETQAVADPTEAQGPLLGEDFHGGDTMPVAVAEWVGEGTVPGAGTAHEEMARVALWDLRLLTQGLDSGALPAAGPAPKWDYFWPRDGAFVAVALARTGHAQEAAQLLDQLSGLYLDPLYGFDARYLLDGERVVVDPRGAQVDGCGWVLWAIGQTREATVLSDTVDDLRDRCTDQLLRATGGGTQLAAPSPDYWERATFERLLGANAPVVLGLRSAAADLRVTGDQQRAETVAEAATTLRQRVGEHFGPNFERTSRGGGLDASAAMLMPPFDPEPLTGVREAWQGYQDGAARPGGGLAPGVDWKQDGVSWTPEVALVAYTAAADGQTELAQHWLDWLDAHRAPWGSLPEKVGPDGEPGGPAPLGWTSALVLLTLVELDLP</sequence>
<dbReference type="Gene3D" id="1.50.10.10">
    <property type="match status" value="1"/>
</dbReference>
<dbReference type="InterPro" id="IPR012341">
    <property type="entry name" value="6hp_glycosidase-like_sf"/>
</dbReference>
<gene>
    <name evidence="2" type="ORF">NF556_09265</name>
</gene>
<name>A0ABY4YZ60_9MICO</name>
<dbReference type="Proteomes" id="UP001056455">
    <property type="component" value="Chromosome"/>
</dbReference>